<protein>
    <submittedName>
        <fullName evidence="2">Uncharacterized protein</fullName>
    </submittedName>
</protein>
<organism evidence="2 3">
    <name type="scientific">Clostridium beijerinckii</name>
    <name type="common">Clostridium MP</name>
    <dbReference type="NCBI Taxonomy" id="1520"/>
    <lineage>
        <taxon>Bacteria</taxon>
        <taxon>Bacillati</taxon>
        <taxon>Bacillota</taxon>
        <taxon>Clostridia</taxon>
        <taxon>Eubacteriales</taxon>
        <taxon>Clostridiaceae</taxon>
        <taxon>Clostridium</taxon>
    </lineage>
</organism>
<reference evidence="2 3" key="1">
    <citation type="submission" date="2016-05" db="EMBL/GenBank/DDBJ databases">
        <title>Microbial solvent formation.</title>
        <authorList>
            <person name="Poehlein A."/>
            <person name="Montoya Solano J.D."/>
            <person name="Flitsch S."/>
            <person name="Krabben P."/>
            <person name="Duerre P."/>
            <person name="Daniel R."/>
        </authorList>
    </citation>
    <scope>NUCLEOTIDE SEQUENCE [LARGE SCALE GENOMIC DNA]</scope>
    <source>
        <strain evidence="2 3">DSM 53</strain>
    </source>
</reference>
<gene>
    <name evidence="2" type="ORF">CLBCK_31670</name>
</gene>
<evidence type="ECO:0000313" key="2">
    <source>
        <dbReference type="EMBL" id="OOM59944.1"/>
    </source>
</evidence>
<evidence type="ECO:0000313" key="3">
    <source>
        <dbReference type="Proteomes" id="UP000190973"/>
    </source>
</evidence>
<comment type="caution">
    <text evidence="2">The sequence shown here is derived from an EMBL/GenBank/DDBJ whole genome shotgun (WGS) entry which is preliminary data.</text>
</comment>
<name>A0A1S8S3C0_CLOBE</name>
<keyword evidence="1" id="KW-0472">Membrane</keyword>
<dbReference type="AlphaFoldDB" id="A0A1S8S3C0"/>
<dbReference type="EMBL" id="LZZI01000061">
    <property type="protein sequence ID" value="OOM59944.1"/>
    <property type="molecule type" value="Genomic_DNA"/>
</dbReference>
<accession>A0A1S8S3C0</accession>
<dbReference type="RefSeq" id="WP_264646455.1">
    <property type="nucleotide sequence ID" value="NZ_CP107022.1"/>
</dbReference>
<sequence>MNDKEENKSELEGVGGMFYGIGWVEVLLILAYIFAPLLIRIL</sequence>
<feature type="transmembrane region" description="Helical" evidence="1">
    <location>
        <begin position="20"/>
        <end position="39"/>
    </location>
</feature>
<dbReference type="Proteomes" id="UP000190973">
    <property type="component" value="Unassembled WGS sequence"/>
</dbReference>
<keyword evidence="1" id="KW-1133">Transmembrane helix</keyword>
<evidence type="ECO:0000256" key="1">
    <source>
        <dbReference type="SAM" id="Phobius"/>
    </source>
</evidence>
<keyword evidence="1" id="KW-0812">Transmembrane</keyword>
<proteinExistence type="predicted"/>